<dbReference type="InterPro" id="IPR058163">
    <property type="entry name" value="LysR-type_TF_proteobact-type"/>
</dbReference>
<evidence type="ECO:0000313" key="7">
    <source>
        <dbReference type="Proteomes" id="UP001156882"/>
    </source>
</evidence>
<dbReference type="SUPFAM" id="SSF46785">
    <property type="entry name" value="Winged helix' DNA-binding domain"/>
    <property type="match status" value="1"/>
</dbReference>
<dbReference type="Gene3D" id="1.10.10.10">
    <property type="entry name" value="Winged helix-like DNA-binding domain superfamily/Winged helix DNA-binding domain"/>
    <property type="match status" value="1"/>
</dbReference>
<gene>
    <name evidence="6" type="ORF">GCM10007874_16880</name>
</gene>
<comment type="similarity">
    <text evidence="1">Belongs to the LysR transcriptional regulatory family.</text>
</comment>
<dbReference type="InterPro" id="IPR005119">
    <property type="entry name" value="LysR_subst-bd"/>
</dbReference>
<sequence length="293" mass="31860">MLKLPPLNSLRAFEAVARLGSVSRAGDELCVTHSAVSHQLKVLEQWIGKPLFLRNARGITLTAEGQALGLTLTPCFTAIAERVDTLMTHVSKPTITVGCIPSIAARWLVPNLAQFSEMHPDIELNVQYARASQKLPLGDLDVLITLGRDEAAQVKNTAIFSRANKPVTSPAYLTRFGPIAGPADIARADLLHDEGKSGWEEWFRKAGAPAPFPLNGAVFQDFNLLATAVIAGHGVALCPTEVFREELKRGDLVILSDIATLVDQHYFIITRIPPAEPVVLFSDWFRALTAPAQ</sequence>
<keyword evidence="2" id="KW-0805">Transcription regulation</keyword>
<evidence type="ECO:0000259" key="5">
    <source>
        <dbReference type="PROSITE" id="PS50931"/>
    </source>
</evidence>
<dbReference type="PROSITE" id="PS50931">
    <property type="entry name" value="HTH_LYSR"/>
    <property type="match status" value="1"/>
</dbReference>
<name>A0ABQ6CE77_9HYPH</name>
<dbReference type="InterPro" id="IPR036388">
    <property type="entry name" value="WH-like_DNA-bd_sf"/>
</dbReference>
<accession>A0ABQ6CE77</accession>
<evidence type="ECO:0000313" key="6">
    <source>
        <dbReference type="EMBL" id="GLS18671.1"/>
    </source>
</evidence>
<reference evidence="7" key="1">
    <citation type="journal article" date="2019" name="Int. J. Syst. Evol. Microbiol.">
        <title>The Global Catalogue of Microorganisms (GCM) 10K type strain sequencing project: providing services to taxonomists for standard genome sequencing and annotation.</title>
        <authorList>
            <consortium name="The Broad Institute Genomics Platform"/>
            <consortium name="The Broad Institute Genome Sequencing Center for Infectious Disease"/>
            <person name="Wu L."/>
            <person name="Ma J."/>
        </authorList>
    </citation>
    <scope>NUCLEOTIDE SEQUENCE [LARGE SCALE GENOMIC DNA]</scope>
    <source>
        <strain evidence="7">NBRC 101365</strain>
    </source>
</reference>
<evidence type="ECO:0000256" key="2">
    <source>
        <dbReference type="ARBA" id="ARBA00023015"/>
    </source>
</evidence>
<protein>
    <submittedName>
        <fullName evidence="6">LysR family transcriptional regulator</fullName>
    </submittedName>
</protein>
<evidence type="ECO:0000256" key="4">
    <source>
        <dbReference type="ARBA" id="ARBA00023163"/>
    </source>
</evidence>
<dbReference type="Pfam" id="PF00126">
    <property type="entry name" value="HTH_1"/>
    <property type="match status" value="1"/>
</dbReference>
<organism evidence="6 7">
    <name type="scientific">Labrys miyagiensis</name>
    <dbReference type="NCBI Taxonomy" id="346912"/>
    <lineage>
        <taxon>Bacteria</taxon>
        <taxon>Pseudomonadati</taxon>
        <taxon>Pseudomonadota</taxon>
        <taxon>Alphaproteobacteria</taxon>
        <taxon>Hyphomicrobiales</taxon>
        <taxon>Xanthobacteraceae</taxon>
        <taxon>Labrys</taxon>
    </lineage>
</organism>
<dbReference type="SUPFAM" id="SSF53850">
    <property type="entry name" value="Periplasmic binding protein-like II"/>
    <property type="match status" value="1"/>
</dbReference>
<dbReference type="InterPro" id="IPR000847">
    <property type="entry name" value="LysR_HTH_N"/>
</dbReference>
<keyword evidence="3" id="KW-0238">DNA-binding</keyword>
<feature type="domain" description="HTH lysR-type" evidence="5">
    <location>
        <begin position="5"/>
        <end position="62"/>
    </location>
</feature>
<proteinExistence type="inferred from homology"/>
<keyword evidence="4" id="KW-0804">Transcription</keyword>
<dbReference type="PANTHER" id="PTHR30537:SF74">
    <property type="entry name" value="HTH-TYPE TRANSCRIPTIONAL REGULATOR TRPI"/>
    <property type="match status" value="1"/>
</dbReference>
<evidence type="ECO:0000256" key="3">
    <source>
        <dbReference type="ARBA" id="ARBA00023125"/>
    </source>
</evidence>
<dbReference type="PANTHER" id="PTHR30537">
    <property type="entry name" value="HTH-TYPE TRANSCRIPTIONAL REGULATOR"/>
    <property type="match status" value="1"/>
</dbReference>
<evidence type="ECO:0000256" key="1">
    <source>
        <dbReference type="ARBA" id="ARBA00009437"/>
    </source>
</evidence>
<comment type="caution">
    <text evidence="6">The sequence shown here is derived from an EMBL/GenBank/DDBJ whole genome shotgun (WGS) entry which is preliminary data.</text>
</comment>
<dbReference type="Pfam" id="PF03466">
    <property type="entry name" value="LysR_substrate"/>
    <property type="match status" value="1"/>
</dbReference>
<dbReference type="Gene3D" id="3.40.190.10">
    <property type="entry name" value="Periplasmic binding protein-like II"/>
    <property type="match status" value="2"/>
</dbReference>
<dbReference type="InterPro" id="IPR036390">
    <property type="entry name" value="WH_DNA-bd_sf"/>
</dbReference>
<dbReference type="Proteomes" id="UP001156882">
    <property type="component" value="Unassembled WGS sequence"/>
</dbReference>
<keyword evidence="7" id="KW-1185">Reference proteome</keyword>
<dbReference type="EMBL" id="BSPC01000015">
    <property type="protein sequence ID" value="GLS18671.1"/>
    <property type="molecule type" value="Genomic_DNA"/>
</dbReference>